<comment type="caution">
    <text evidence="1">The sequence shown here is derived from an EMBL/GenBank/DDBJ whole genome shotgun (WGS) entry which is preliminary data.</text>
</comment>
<reference evidence="2" key="1">
    <citation type="journal article" date="2019" name="Int. J. Syst. Evol. Microbiol.">
        <title>The Global Catalogue of Microorganisms (GCM) 10K type strain sequencing project: providing services to taxonomists for standard genome sequencing and annotation.</title>
        <authorList>
            <consortium name="The Broad Institute Genomics Platform"/>
            <consortium name="The Broad Institute Genome Sequencing Center for Infectious Disease"/>
            <person name="Wu L."/>
            <person name="Ma J."/>
        </authorList>
    </citation>
    <scope>NUCLEOTIDE SEQUENCE [LARGE SCALE GENOMIC DNA]</scope>
    <source>
        <strain evidence="2">CGMCC 1.15422</strain>
    </source>
</reference>
<protein>
    <submittedName>
        <fullName evidence="1">Uncharacterized protein</fullName>
    </submittedName>
</protein>
<keyword evidence="2" id="KW-1185">Reference proteome</keyword>
<gene>
    <name evidence="1" type="ORF">GCM10011532_02630</name>
</gene>
<evidence type="ECO:0000313" key="1">
    <source>
        <dbReference type="EMBL" id="GGG22999.1"/>
    </source>
</evidence>
<dbReference type="Proteomes" id="UP000605733">
    <property type="component" value="Unassembled WGS sequence"/>
</dbReference>
<evidence type="ECO:0000313" key="2">
    <source>
        <dbReference type="Proteomes" id="UP000605733"/>
    </source>
</evidence>
<sequence>MILRLILPIATGFVQDQIQQKLKMKNIKPSSKIAIDKRLKELRKEFRANTNKHLIGIMKDLKLI</sequence>
<accession>A0ABQ1WD41</accession>
<proteinExistence type="predicted"/>
<dbReference type="EMBL" id="BMIX01000001">
    <property type="protein sequence ID" value="GGG22999.1"/>
    <property type="molecule type" value="Genomic_DNA"/>
</dbReference>
<organism evidence="1 2">
    <name type="scientific">Christiangramia forsetii</name>
    <dbReference type="NCBI Taxonomy" id="411153"/>
    <lineage>
        <taxon>Bacteria</taxon>
        <taxon>Pseudomonadati</taxon>
        <taxon>Bacteroidota</taxon>
        <taxon>Flavobacteriia</taxon>
        <taxon>Flavobacteriales</taxon>
        <taxon>Flavobacteriaceae</taxon>
        <taxon>Christiangramia</taxon>
    </lineage>
</organism>
<name>A0ABQ1WD41_9FLAO</name>